<sequence>YEDATPPTVDGEIVFSPEFPVDGQNVTITVNFSELVTDVTATVGGVAVKFEGNDPAQQWVGETEGPVTLSSNEDTITAVVNRGYQDLSGNEVGSDKETATGVKPIILLSDIEDLTTTEARDFVVSGTARGFENNAQLRVVVSSDNPVNEGEELNLTALVNNGTWTTAPEDISSWESGTLTITVDGSNGGGQAAEQASQEVELEDDIEPKVNGITVNSGDPIIDNQTAFVSVTFSERVENVVADVDGVDVNFVSRNGAKTVWEGTTSGVVTLNANEMFKTVTVTQYQDAQGNMGQVDSSDAPVKPVIEITERGDSIGEDESSRVVISGTARGFQAGDTVRVVAQLADDPSNYNFDETRVVAEGGAWATSEQNIRGWPSGDINLTVIGQNNNGVAADNAKDTITYEDATPPTVDGEIVFSPEFPVDGQNVTI</sequence>
<protein>
    <submittedName>
        <fullName evidence="1">Tandem large repeat</fullName>
    </submittedName>
</protein>
<dbReference type="EMBL" id="VTXP01000042">
    <property type="protein sequence ID" value="NOJ26374.1"/>
    <property type="molecule type" value="Genomic_DNA"/>
</dbReference>
<gene>
    <name evidence="1" type="ORF">F0238_27170</name>
</gene>
<dbReference type="Proteomes" id="UP000576645">
    <property type="component" value="Unassembled WGS sequence"/>
</dbReference>
<evidence type="ECO:0000313" key="1">
    <source>
        <dbReference type="EMBL" id="NOJ26374.1"/>
    </source>
</evidence>
<reference evidence="1 2" key="1">
    <citation type="submission" date="2019-09" db="EMBL/GenBank/DDBJ databases">
        <title>Draft genome sequencing and comparative genomics of hatchery-associated Vibrios.</title>
        <authorList>
            <person name="Kehlet-Delgado H."/>
            <person name="Mueller R.S."/>
        </authorList>
    </citation>
    <scope>NUCLEOTIDE SEQUENCE [LARGE SCALE GENOMIC DNA]</scope>
    <source>
        <strain evidence="1 2">09-121-3</strain>
    </source>
</reference>
<feature type="non-terminal residue" evidence="1">
    <location>
        <position position="1"/>
    </location>
</feature>
<dbReference type="NCBIfam" id="NF032891">
    <property type="entry name" value="tail_200_repeat"/>
    <property type="match status" value="2"/>
</dbReference>
<name>A0AAP6ZQN5_9VIBR</name>
<dbReference type="AlphaFoldDB" id="A0AAP6ZQN5"/>
<comment type="caution">
    <text evidence="1">The sequence shown here is derived from an EMBL/GenBank/DDBJ whole genome shotgun (WGS) entry which is preliminary data.</text>
</comment>
<organism evidence="1 2">
    <name type="scientific">Vibrio coralliilyticus</name>
    <dbReference type="NCBI Taxonomy" id="190893"/>
    <lineage>
        <taxon>Bacteria</taxon>
        <taxon>Pseudomonadati</taxon>
        <taxon>Pseudomonadota</taxon>
        <taxon>Gammaproteobacteria</taxon>
        <taxon>Vibrionales</taxon>
        <taxon>Vibrionaceae</taxon>
        <taxon>Vibrio</taxon>
    </lineage>
</organism>
<proteinExistence type="predicted"/>
<feature type="non-terminal residue" evidence="1">
    <location>
        <position position="430"/>
    </location>
</feature>
<evidence type="ECO:0000313" key="2">
    <source>
        <dbReference type="Proteomes" id="UP000576645"/>
    </source>
</evidence>
<dbReference type="RefSeq" id="WP_171354373.1">
    <property type="nucleotide sequence ID" value="NZ_VTXP01000042.1"/>
</dbReference>
<accession>A0AAP6ZQN5</accession>